<dbReference type="InterPro" id="IPR017850">
    <property type="entry name" value="Alkaline_phosphatase_core_sf"/>
</dbReference>
<reference evidence="2" key="3">
    <citation type="submission" date="2025-09" db="UniProtKB">
        <authorList>
            <consortium name="Ensembl"/>
        </authorList>
    </citation>
    <scope>IDENTIFICATION</scope>
</reference>
<dbReference type="SUPFAM" id="SSF53649">
    <property type="entry name" value="Alkaline phosphatase-like"/>
    <property type="match status" value="1"/>
</dbReference>
<evidence type="ECO:0000313" key="3">
    <source>
        <dbReference type="Proteomes" id="UP000007754"/>
    </source>
</evidence>
<accession>A0A674HQ48</accession>
<dbReference type="GeneTree" id="ENSGT00940000159339"/>
<dbReference type="Proteomes" id="UP000007754">
    <property type="component" value="Chromosome 18"/>
</dbReference>
<dbReference type="InParanoid" id="A0A674HQ48"/>
<feature type="signal peptide" evidence="1">
    <location>
        <begin position="1"/>
        <end position="33"/>
    </location>
</feature>
<dbReference type="PANTHER" id="PTHR10151">
    <property type="entry name" value="ECTONUCLEOTIDE PYROPHOSPHATASE/PHOSPHODIESTERASE"/>
    <property type="match status" value="1"/>
</dbReference>
<evidence type="ECO:0000313" key="2">
    <source>
        <dbReference type="Ensembl" id="ENSTGUP00000036742.1"/>
    </source>
</evidence>
<dbReference type="AlphaFoldDB" id="A0A674HQ48"/>
<dbReference type="Gene3D" id="3.40.720.10">
    <property type="entry name" value="Alkaline Phosphatase, subunit A"/>
    <property type="match status" value="1"/>
</dbReference>
<dbReference type="PANTHER" id="PTHR10151:SF63">
    <property type="entry name" value="ECTONUCLEOTIDE PYROPHOSPHATASE_PHOSPHODIESTERASE FAMILY MEMBER 7"/>
    <property type="match status" value="1"/>
</dbReference>
<dbReference type="Ensembl" id="ENSTGUT00000038082.1">
    <property type="protein sequence ID" value="ENSTGUP00000036742.1"/>
    <property type="gene ID" value="ENSTGUG00000019827.1"/>
</dbReference>
<name>A0A674HQ48_TAEGU</name>
<organism evidence="2 3">
    <name type="scientific">Taeniopygia guttata</name>
    <name type="common">Zebra finch</name>
    <name type="synonym">Poephila guttata</name>
    <dbReference type="NCBI Taxonomy" id="59729"/>
    <lineage>
        <taxon>Eukaryota</taxon>
        <taxon>Metazoa</taxon>
        <taxon>Chordata</taxon>
        <taxon>Craniata</taxon>
        <taxon>Vertebrata</taxon>
        <taxon>Euteleostomi</taxon>
        <taxon>Archelosauria</taxon>
        <taxon>Archosauria</taxon>
        <taxon>Dinosauria</taxon>
        <taxon>Saurischia</taxon>
        <taxon>Theropoda</taxon>
        <taxon>Coelurosauria</taxon>
        <taxon>Aves</taxon>
        <taxon>Neognathae</taxon>
        <taxon>Neoaves</taxon>
        <taxon>Telluraves</taxon>
        <taxon>Australaves</taxon>
        <taxon>Passeriformes</taxon>
        <taxon>Passeroidea</taxon>
        <taxon>Estrildidae</taxon>
        <taxon>Estrildinae</taxon>
        <taxon>Taeniopygia</taxon>
    </lineage>
</organism>
<feature type="chain" id="PRO_5025417724" description="Ectonucleotide pyrophosphatase/phosphodiesterase 7" evidence="1">
    <location>
        <begin position="34"/>
        <end position="162"/>
    </location>
</feature>
<reference evidence="2 3" key="1">
    <citation type="journal article" date="2010" name="Nature">
        <title>The genome of a songbird.</title>
        <authorList>
            <person name="Warren W.C."/>
            <person name="Clayton D.F."/>
            <person name="Ellegren H."/>
            <person name="Arnold A.P."/>
            <person name="Hillier L.W."/>
            <person name="Kunstner A."/>
            <person name="Searle S."/>
            <person name="White S."/>
            <person name="Vilella A.J."/>
            <person name="Fairley S."/>
            <person name="Heger A."/>
            <person name="Kong L."/>
            <person name="Ponting C.P."/>
            <person name="Jarvis E.D."/>
            <person name="Mello C.V."/>
            <person name="Minx P."/>
            <person name="Lovell P."/>
            <person name="Velho T.A."/>
            <person name="Ferris M."/>
            <person name="Balakrishnan C.N."/>
            <person name="Sinha S."/>
            <person name="Blatti C."/>
            <person name="London S.E."/>
            <person name="Li Y."/>
            <person name="Lin Y.C."/>
            <person name="George J."/>
            <person name="Sweedler J."/>
            <person name="Southey B."/>
            <person name="Gunaratne P."/>
            <person name="Watson M."/>
            <person name="Nam K."/>
            <person name="Backstrom N."/>
            <person name="Smeds L."/>
            <person name="Nabholz B."/>
            <person name="Itoh Y."/>
            <person name="Whitney O."/>
            <person name="Pfenning A.R."/>
            <person name="Howard J."/>
            <person name="Volker M."/>
            <person name="Skinner B.M."/>
            <person name="Griffin D.K."/>
            <person name="Ye L."/>
            <person name="McLaren W.M."/>
            <person name="Flicek P."/>
            <person name="Quesada V."/>
            <person name="Velasco G."/>
            <person name="Lopez-Otin C."/>
            <person name="Puente X.S."/>
            <person name="Olender T."/>
            <person name="Lancet D."/>
            <person name="Smit A.F."/>
            <person name="Hubley R."/>
            <person name="Konkel M.K."/>
            <person name="Walker J.A."/>
            <person name="Batzer M.A."/>
            <person name="Gu W."/>
            <person name="Pollock D.D."/>
            <person name="Chen L."/>
            <person name="Cheng Z."/>
            <person name="Eichler E.E."/>
            <person name="Stapley J."/>
            <person name="Slate J."/>
            <person name="Ekblom R."/>
            <person name="Birkhead T."/>
            <person name="Burke T."/>
            <person name="Burt D."/>
            <person name="Scharff C."/>
            <person name="Adam I."/>
            <person name="Richard H."/>
            <person name="Sultan M."/>
            <person name="Soldatov A."/>
            <person name="Lehrach H."/>
            <person name="Edwards S.V."/>
            <person name="Yang S.P."/>
            <person name="Li X."/>
            <person name="Graves T."/>
            <person name="Fulton L."/>
            <person name="Nelson J."/>
            <person name="Chinwalla A."/>
            <person name="Hou S."/>
            <person name="Mardis E.R."/>
            <person name="Wilson R.K."/>
        </authorList>
    </citation>
    <scope>NUCLEOTIDE SEQUENCE [LARGE SCALE GENOMIC DNA]</scope>
</reference>
<proteinExistence type="predicted"/>
<dbReference type="Pfam" id="PF01663">
    <property type="entry name" value="Phosphodiest"/>
    <property type="match status" value="1"/>
</dbReference>
<evidence type="ECO:0008006" key="4">
    <source>
        <dbReference type="Google" id="ProtNLM"/>
    </source>
</evidence>
<sequence>MPALRAPGLFPFKGMKMLLPLGLLLAALPLGRCIPLQQAPNRSKLLLVSFDGFRWNYDQDVDTPSLDAMAAAGVKAQHMIPAFITLTSPCHFTLLTDFPILGNVQGQAGQGLESAWSGGRCPCPWQRGGMGRFLRSLQTQTVLGFHELNLYLSKVNNTRPTR</sequence>
<keyword evidence="3" id="KW-1185">Reference proteome</keyword>
<protein>
    <recommendedName>
        <fullName evidence="4">Ectonucleotide pyrophosphatase/phosphodiesterase 7</fullName>
    </recommendedName>
</protein>
<reference evidence="2" key="2">
    <citation type="submission" date="2025-08" db="UniProtKB">
        <authorList>
            <consortium name="Ensembl"/>
        </authorList>
    </citation>
    <scope>IDENTIFICATION</scope>
</reference>
<dbReference type="InterPro" id="IPR002591">
    <property type="entry name" value="Phosphodiest/P_Trfase"/>
</dbReference>
<keyword evidence="1" id="KW-0732">Signal</keyword>
<evidence type="ECO:0000256" key="1">
    <source>
        <dbReference type="SAM" id="SignalP"/>
    </source>
</evidence>